<dbReference type="SMART" id="SM00421">
    <property type="entry name" value="HTH_LUXR"/>
    <property type="match status" value="1"/>
</dbReference>
<keyword evidence="3" id="KW-0804">Transcription</keyword>
<dbReference type="EMBL" id="ACVA01000021">
    <property type="protein sequence ID" value="EEX19088.1"/>
    <property type="molecule type" value="Genomic_DNA"/>
</dbReference>
<evidence type="ECO:0000259" key="4">
    <source>
        <dbReference type="PROSITE" id="PS50043"/>
    </source>
</evidence>
<dbReference type="PROSITE" id="PS00622">
    <property type="entry name" value="HTH_LUXR_1"/>
    <property type="match status" value="1"/>
</dbReference>
<organism evidence="5 6">
    <name type="scientific">Prevotella veroralis F0319</name>
    <dbReference type="NCBI Taxonomy" id="649761"/>
    <lineage>
        <taxon>Bacteria</taxon>
        <taxon>Pseudomonadati</taxon>
        <taxon>Bacteroidota</taxon>
        <taxon>Bacteroidia</taxon>
        <taxon>Bacteroidales</taxon>
        <taxon>Prevotellaceae</taxon>
        <taxon>Prevotella</taxon>
    </lineage>
</organism>
<keyword evidence="1" id="KW-0805">Transcription regulation</keyword>
<keyword evidence="2" id="KW-0238">DNA-binding</keyword>
<dbReference type="GO" id="GO:0006355">
    <property type="term" value="P:regulation of DNA-templated transcription"/>
    <property type="evidence" value="ECO:0007669"/>
    <property type="project" value="InterPro"/>
</dbReference>
<dbReference type="Pfam" id="PF01814">
    <property type="entry name" value="Hemerythrin"/>
    <property type="match status" value="1"/>
</dbReference>
<sequence length="349" mass="40765">MKILYQILKDYYCVIELFFVILHTILLRKDKMKNQKMYEPDDKMINLIRDNYSLLQSLGCFGISLGFGDKTVREVCNDQNVDTYTFLSVVNFSINGYKGFDDIDRLSIPTLMQYLKASHTYYLDYELPFIRKELTAALDENDNLARLILRLYDEYAHSIRNHMQYEEKNVFPYVDSLLKGETNDTYDVETYSKHHSQTDIKLRELKSIIIKYLPSDSHHNNRLTATLYDIYNCEEWLNQHARVEEEIFIPVIRRLEQKSKQNDVSVKISNMITQNPESNEVLSDREKDVIVSVAQGMTNKEIANHLCISTNTVITHRRNIARKLQIHSPAGLTIYAIVNNLVDISSVKL</sequence>
<proteinExistence type="predicted"/>
<dbReference type="STRING" id="649761.HMPREF0973_01105"/>
<dbReference type="CDD" id="cd06170">
    <property type="entry name" value="LuxR_C_like"/>
    <property type="match status" value="1"/>
</dbReference>
<evidence type="ECO:0000256" key="3">
    <source>
        <dbReference type="ARBA" id="ARBA00023163"/>
    </source>
</evidence>
<dbReference type="PRINTS" id="PR00038">
    <property type="entry name" value="HTHLUXR"/>
</dbReference>
<dbReference type="Proteomes" id="UP000003327">
    <property type="component" value="Unassembled WGS sequence"/>
</dbReference>
<protein>
    <submittedName>
        <fullName evidence="5">Hemerythrin HHE cation binding domain protein</fullName>
    </submittedName>
</protein>
<dbReference type="eggNOG" id="COG2197">
    <property type="taxonomic scope" value="Bacteria"/>
</dbReference>
<dbReference type="PANTHER" id="PTHR44688">
    <property type="entry name" value="DNA-BINDING TRANSCRIPTIONAL ACTIVATOR DEVR_DOSR"/>
    <property type="match status" value="1"/>
</dbReference>
<dbReference type="PANTHER" id="PTHR44688:SF16">
    <property type="entry name" value="DNA-BINDING TRANSCRIPTIONAL ACTIVATOR DEVR_DOSR"/>
    <property type="match status" value="1"/>
</dbReference>
<evidence type="ECO:0000313" key="6">
    <source>
        <dbReference type="Proteomes" id="UP000003327"/>
    </source>
</evidence>
<dbReference type="AlphaFoldDB" id="C9MNB9"/>
<gene>
    <name evidence="5" type="ORF">HMPREF0973_01105</name>
</gene>
<evidence type="ECO:0000256" key="1">
    <source>
        <dbReference type="ARBA" id="ARBA00023015"/>
    </source>
</evidence>
<name>C9MNB9_9BACT</name>
<dbReference type="SUPFAM" id="SSF46894">
    <property type="entry name" value="C-terminal effector domain of the bipartite response regulators"/>
    <property type="match status" value="1"/>
</dbReference>
<keyword evidence="6" id="KW-1185">Reference proteome</keyword>
<dbReference type="GO" id="GO:0003677">
    <property type="term" value="F:DNA binding"/>
    <property type="evidence" value="ECO:0007669"/>
    <property type="project" value="UniProtKB-KW"/>
</dbReference>
<accession>C9MNB9</accession>
<comment type="caution">
    <text evidence="5">The sequence shown here is derived from an EMBL/GenBank/DDBJ whole genome shotgun (WGS) entry which is preliminary data.</text>
</comment>
<dbReference type="InterPro" id="IPR036388">
    <property type="entry name" value="WH-like_DNA-bd_sf"/>
</dbReference>
<dbReference type="InterPro" id="IPR016032">
    <property type="entry name" value="Sig_transdc_resp-reg_C-effctor"/>
</dbReference>
<reference evidence="5 6" key="1">
    <citation type="submission" date="2009-09" db="EMBL/GenBank/DDBJ databases">
        <authorList>
            <person name="Weinstock G."/>
            <person name="Sodergren E."/>
            <person name="Clifton S."/>
            <person name="Fulton L."/>
            <person name="Fulton B."/>
            <person name="Courtney L."/>
            <person name="Fronick C."/>
            <person name="Harrison M."/>
            <person name="Strong C."/>
            <person name="Farmer C."/>
            <person name="Delahaunty K."/>
            <person name="Markovic C."/>
            <person name="Hall O."/>
            <person name="Minx P."/>
            <person name="Tomlinson C."/>
            <person name="Mitreva M."/>
            <person name="Nelson J."/>
            <person name="Hou S."/>
            <person name="Wollam A."/>
            <person name="Pepin K.H."/>
            <person name="Johnson M."/>
            <person name="Bhonagiri V."/>
            <person name="Nash W.E."/>
            <person name="Warren W."/>
            <person name="Chinwalla A."/>
            <person name="Mardis E.R."/>
            <person name="Wilson R.K."/>
        </authorList>
    </citation>
    <scope>NUCLEOTIDE SEQUENCE [LARGE SCALE GENOMIC DNA]</scope>
    <source>
        <strain evidence="5 6">F0319</strain>
    </source>
</reference>
<evidence type="ECO:0000313" key="5">
    <source>
        <dbReference type="EMBL" id="EEX19088.1"/>
    </source>
</evidence>
<dbReference type="HOGENOM" id="CLU_076075_1_0_10"/>
<dbReference type="PROSITE" id="PS50043">
    <property type="entry name" value="HTH_LUXR_2"/>
    <property type="match status" value="1"/>
</dbReference>
<dbReference type="InterPro" id="IPR000792">
    <property type="entry name" value="Tscrpt_reg_LuxR_C"/>
</dbReference>
<dbReference type="InterPro" id="IPR012312">
    <property type="entry name" value="Hemerythrin-like"/>
</dbReference>
<feature type="domain" description="HTH luxR-type" evidence="4">
    <location>
        <begin position="275"/>
        <end position="340"/>
    </location>
</feature>
<dbReference type="Gene3D" id="1.10.10.10">
    <property type="entry name" value="Winged helix-like DNA-binding domain superfamily/Winged helix DNA-binding domain"/>
    <property type="match status" value="1"/>
</dbReference>
<dbReference type="Pfam" id="PF00196">
    <property type="entry name" value="GerE"/>
    <property type="match status" value="1"/>
</dbReference>
<evidence type="ECO:0000256" key="2">
    <source>
        <dbReference type="ARBA" id="ARBA00023125"/>
    </source>
</evidence>